<organism evidence="2 3">
    <name type="scientific">Plantactinospora solaniradicis</name>
    <dbReference type="NCBI Taxonomy" id="1723736"/>
    <lineage>
        <taxon>Bacteria</taxon>
        <taxon>Bacillati</taxon>
        <taxon>Actinomycetota</taxon>
        <taxon>Actinomycetes</taxon>
        <taxon>Micromonosporales</taxon>
        <taxon>Micromonosporaceae</taxon>
        <taxon>Plantactinospora</taxon>
    </lineage>
</organism>
<protein>
    <submittedName>
        <fullName evidence="2">Uncharacterized protein</fullName>
    </submittedName>
</protein>
<feature type="compositionally biased region" description="Low complexity" evidence="1">
    <location>
        <begin position="52"/>
        <end position="67"/>
    </location>
</feature>
<reference evidence="3" key="1">
    <citation type="journal article" date="2019" name="Int. J. Syst. Evol. Microbiol.">
        <title>The Global Catalogue of Microorganisms (GCM) 10K type strain sequencing project: providing services to taxonomists for standard genome sequencing and annotation.</title>
        <authorList>
            <consortium name="The Broad Institute Genomics Platform"/>
            <consortium name="The Broad Institute Genome Sequencing Center for Infectious Disease"/>
            <person name="Wu L."/>
            <person name="Ma J."/>
        </authorList>
    </citation>
    <scope>NUCLEOTIDE SEQUENCE [LARGE SCALE GENOMIC DNA]</scope>
    <source>
        <strain evidence="3">ZS-35-S2</strain>
    </source>
</reference>
<dbReference type="RefSeq" id="WP_377427594.1">
    <property type="nucleotide sequence ID" value="NZ_JBHSPR010000032.1"/>
</dbReference>
<proteinExistence type="predicted"/>
<gene>
    <name evidence="2" type="ORF">ACFP2T_30170</name>
</gene>
<sequence>MTRPARSRRLPSYPRVCPCRHCGLVVLRDNDGTWIHASLSYTCRDRWGGVAGTTAEPAAPGPARTPTFGYSGPDSGALAWGDGSDTV</sequence>
<dbReference type="EMBL" id="JBHSPR010000032">
    <property type="protein sequence ID" value="MFC6020423.1"/>
    <property type="molecule type" value="Genomic_DNA"/>
</dbReference>
<keyword evidence="3" id="KW-1185">Reference proteome</keyword>
<comment type="caution">
    <text evidence="2">The sequence shown here is derived from an EMBL/GenBank/DDBJ whole genome shotgun (WGS) entry which is preliminary data.</text>
</comment>
<evidence type="ECO:0000313" key="2">
    <source>
        <dbReference type="EMBL" id="MFC6020423.1"/>
    </source>
</evidence>
<feature type="region of interest" description="Disordered" evidence="1">
    <location>
        <begin position="52"/>
        <end position="87"/>
    </location>
</feature>
<evidence type="ECO:0000313" key="3">
    <source>
        <dbReference type="Proteomes" id="UP001596203"/>
    </source>
</evidence>
<evidence type="ECO:0000256" key="1">
    <source>
        <dbReference type="SAM" id="MobiDB-lite"/>
    </source>
</evidence>
<name>A0ABW1KJ39_9ACTN</name>
<accession>A0ABW1KJ39</accession>
<dbReference type="Proteomes" id="UP001596203">
    <property type="component" value="Unassembled WGS sequence"/>
</dbReference>